<sequence>MFIIVKYGQNESLLCNPSCAVINLLTSIKRRTGYGNTNLILDLSDETGLVKELDVHKNEYASNYLSTHATYILVQKDPIADDNISIDTRSTPTPPQFTYKALLEGSTDLFPNFRLHVAEVERKKGKRTGSKSPSPAGRLLSKPKKGATKAGGAVKRK</sequence>
<dbReference type="AlphaFoldDB" id="A0AAN9BDK4"/>
<dbReference type="EMBL" id="JBAMIC010000008">
    <property type="protein sequence ID" value="KAK7103567.1"/>
    <property type="molecule type" value="Genomic_DNA"/>
</dbReference>
<proteinExistence type="predicted"/>
<accession>A0AAN9BDK4</accession>
<dbReference type="Pfam" id="PF15874">
    <property type="entry name" value="Il2rg"/>
    <property type="match status" value="1"/>
</dbReference>
<feature type="compositionally biased region" description="Low complexity" evidence="1">
    <location>
        <begin position="148"/>
        <end position="157"/>
    </location>
</feature>
<evidence type="ECO:0000313" key="3">
    <source>
        <dbReference type="Proteomes" id="UP001374579"/>
    </source>
</evidence>
<keyword evidence="3" id="KW-1185">Reference proteome</keyword>
<dbReference type="Proteomes" id="UP001374579">
    <property type="component" value="Unassembled WGS sequence"/>
</dbReference>
<organism evidence="2 3">
    <name type="scientific">Littorina saxatilis</name>
    <dbReference type="NCBI Taxonomy" id="31220"/>
    <lineage>
        <taxon>Eukaryota</taxon>
        <taxon>Metazoa</taxon>
        <taxon>Spiralia</taxon>
        <taxon>Lophotrochozoa</taxon>
        <taxon>Mollusca</taxon>
        <taxon>Gastropoda</taxon>
        <taxon>Caenogastropoda</taxon>
        <taxon>Littorinimorpha</taxon>
        <taxon>Littorinoidea</taxon>
        <taxon>Littorinidae</taxon>
        <taxon>Littorina</taxon>
    </lineage>
</organism>
<evidence type="ECO:0000313" key="2">
    <source>
        <dbReference type="EMBL" id="KAK7103567.1"/>
    </source>
</evidence>
<evidence type="ECO:0000256" key="1">
    <source>
        <dbReference type="SAM" id="MobiDB-lite"/>
    </source>
</evidence>
<feature type="region of interest" description="Disordered" evidence="1">
    <location>
        <begin position="121"/>
        <end position="157"/>
    </location>
</feature>
<dbReference type="PANTHER" id="PTHR33887">
    <property type="entry name" value="PB1 DOMAIN-CONTAINING PROTEIN"/>
    <property type="match status" value="1"/>
</dbReference>
<dbReference type="InterPro" id="IPR039471">
    <property type="entry name" value="CXorf65-like"/>
</dbReference>
<gene>
    <name evidence="2" type="ORF">V1264_018439</name>
</gene>
<protein>
    <submittedName>
        <fullName evidence="2">Uncharacterized protein</fullName>
    </submittedName>
</protein>
<name>A0AAN9BDK4_9CAEN</name>
<comment type="caution">
    <text evidence="2">The sequence shown here is derived from an EMBL/GenBank/DDBJ whole genome shotgun (WGS) entry which is preliminary data.</text>
</comment>
<dbReference type="PANTHER" id="PTHR33887:SF5">
    <property type="entry name" value="PB1 DOMAIN-CONTAINING PROTEIN"/>
    <property type="match status" value="1"/>
</dbReference>
<reference evidence="2 3" key="1">
    <citation type="submission" date="2024-02" db="EMBL/GenBank/DDBJ databases">
        <title>Chromosome-scale genome assembly of the rough periwinkle Littorina saxatilis.</title>
        <authorList>
            <person name="De Jode A."/>
            <person name="Faria R."/>
            <person name="Formenti G."/>
            <person name="Sims Y."/>
            <person name="Smith T.P."/>
            <person name="Tracey A."/>
            <person name="Wood J.M.D."/>
            <person name="Zagrodzka Z.B."/>
            <person name="Johannesson K."/>
            <person name="Butlin R.K."/>
            <person name="Leder E.H."/>
        </authorList>
    </citation>
    <scope>NUCLEOTIDE SEQUENCE [LARGE SCALE GENOMIC DNA]</scope>
    <source>
        <strain evidence="2">Snail1</strain>
        <tissue evidence="2">Muscle</tissue>
    </source>
</reference>